<dbReference type="EMBL" id="JAMQOS010000001">
    <property type="protein sequence ID" value="MDS0280962.1"/>
    <property type="molecule type" value="Genomic_DNA"/>
</dbReference>
<protein>
    <submittedName>
        <fullName evidence="2">Uncharacterized protein</fullName>
    </submittedName>
</protein>
<organism evidence="2 3">
    <name type="scientific">Haloarcula onubensis</name>
    <dbReference type="NCBI Taxonomy" id="2950539"/>
    <lineage>
        <taxon>Archaea</taxon>
        <taxon>Methanobacteriati</taxon>
        <taxon>Methanobacteriota</taxon>
        <taxon>Stenosarchaea group</taxon>
        <taxon>Halobacteria</taxon>
        <taxon>Halobacteriales</taxon>
        <taxon>Haloarculaceae</taxon>
        <taxon>Haloarcula</taxon>
    </lineage>
</organism>
<name>A0ABU2FJQ1_9EURY</name>
<evidence type="ECO:0000313" key="2">
    <source>
        <dbReference type="EMBL" id="MDS0280962.1"/>
    </source>
</evidence>
<dbReference type="Proteomes" id="UP001268864">
    <property type="component" value="Unassembled WGS sequence"/>
</dbReference>
<comment type="caution">
    <text evidence="2">The sequence shown here is derived from an EMBL/GenBank/DDBJ whole genome shotgun (WGS) entry which is preliminary data.</text>
</comment>
<keyword evidence="1" id="KW-0472">Membrane</keyword>
<gene>
    <name evidence="2" type="ORF">NDI86_02435</name>
</gene>
<keyword evidence="1" id="KW-0812">Transmembrane</keyword>
<evidence type="ECO:0000256" key="1">
    <source>
        <dbReference type="SAM" id="Phobius"/>
    </source>
</evidence>
<dbReference type="InterPro" id="IPR055685">
    <property type="entry name" value="DUF7261"/>
</dbReference>
<reference evidence="2 3" key="1">
    <citation type="submission" date="2022-06" db="EMBL/GenBank/DDBJ databases">
        <title>Halomicroarcula sp. a new haloarchaeum isolate from saline soil.</title>
        <authorList>
            <person name="Strakova D."/>
            <person name="Galisteo C."/>
            <person name="Sanchez-Porro C."/>
            <person name="Ventosa A."/>
        </authorList>
    </citation>
    <scope>NUCLEOTIDE SEQUENCE [LARGE SCALE GENOMIC DNA]</scope>
    <source>
        <strain evidence="2 3">S3CR25-11</strain>
    </source>
</reference>
<proteinExistence type="predicted"/>
<sequence length="178" mass="19025">MVHVSERGRGQLVLVAAVLVAVALAPVVLAYLQLGYHDDVRAASATGDPTGDTVRVLDRAVTREAASVPRTYAWADRQQAVTAFRDGLEPVRSRLQNATVERGTVTEITYNATAARAWQSANCPGGPGRQFGGCRTDRGVVVQDRVDRTHVLAVGFDVTTTTERGETRVTVVVRALGA</sequence>
<evidence type="ECO:0000313" key="3">
    <source>
        <dbReference type="Proteomes" id="UP001268864"/>
    </source>
</evidence>
<keyword evidence="3" id="KW-1185">Reference proteome</keyword>
<dbReference type="Pfam" id="PF23922">
    <property type="entry name" value="DUF7261"/>
    <property type="match status" value="1"/>
</dbReference>
<keyword evidence="1" id="KW-1133">Transmembrane helix</keyword>
<feature type="transmembrane region" description="Helical" evidence="1">
    <location>
        <begin position="12"/>
        <end position="32"/>
    </location>
</feature>
<accession>A0ABU2FJQ1</accession>